<dbReference type="Proteomes" id="UP000541583">
    <property type="component" value="Unassembled WGS sequence"/>
</dbReference>
<feature type="signal peptide" evidence="1">
    <location>
        <begin position="1"/>
        <end position="33"/>
    </location>
</feature>
<protein>
    <submittedName>
        <fullName evidence="2">YVTN family beta-propeller protein</fullName>
    </submittedName>
</protein>
<proteinExistence type="predicted"/>
<keyword evidence="1" id="KW-0732">Signal</keyword>
<dbReference type="InterPro" id="IPR015943">
    <property type="entry name" value="WD40/YVTN_repeat-like_dom_sf"/>
</dbReference>
<name>A0ABR6PHT8_9SPHI</name>
<dbReference type="Gene3D" id="2.130.10.10">
    <property type="entry name" value="YVTN repeat-like/Quinoprotein amine dehydrogenase"/>
    <property type="match status" value="2"/>
</dbReference>
<dbReference type="PANTHER" id="PTHR47197">
    <property type="entry name" value="PROTEIN NIRF"/>
    <property type="match status" value="1"/>
</dbReference>
<evidence type="ECO:0000256" key="1">
    <source>
        <dbReference type="SAM" id="SignalP"/>
    </source>
</evidence>
<dbReference type="InterPro" id="IPR011045">
    <property type="entry name" value="N2O_reductase_N"/>
</dbReference>
<organism evidence="2 3">
    <name type="scientific">Mucilaginibacter lappiensis</name>
    <dbReference type="NCBI Taxonomy" id="354630"/>
    <lineage>
        <taxon>Bacteria</taxon>
        <taxon>Pseudomonadati</taxon>
        <taxon>Bacteroidota</taxon>
        <taxon>Sphingobacteriia</taxon>
        <taxon>Sphingobacteriales</taxon>
        <taxon>Sphingobacteriaceae</taxon>
        <taxon>Mucilaginibacter</taxon>
    </lineage>
</organism>
<keyword evidence="3" id="KW-1185">Reference proteome</keyword>
<dbReference type="EMBL" id="JACHCB010000003">
    <property type="protein sequence ID" value="MBB6109168.1"/>
    <property type="molecule type" value="Genomic_DNA"/>
</dbReference>
<sequence>MNKAVHNPISKIVKLNITKLLTVSFLCIPLVFAANRCAAQSTPIRSLLALSKGDHILAIIDPVSLKVIARVPVGSDPHEVVASADGKTAYVSIYGGGSLHELSVIDLVAQKPLPSLDTRPLMGPHGLTFANGKVWFTAEGSKAVGTYDPATAKFDWAMGTGQNRTHMIYVTPNGKKVYTTNVSSATVSILEDSLLKPAAHPAGFTPPAHRDWVQTIIPVAKGSEGFDVSPDGRELWTAGADDGIISIIDIAAKKLIGKIDAKAVGANRLQFTPDGKRVLITSLRTGDLFIYDAASHQELKRVNTGHGAAGILVDADGSRAFIGCTGDNYVAVIDLKTLTVTGHIDIRGADGLAWAVRP</sequence>
<accession>A0ABR6PHT8</accession>
<reference evidence="2 3" key="1">
    <citation type="submission" date="2020-08" db="EMBL/GenBank/DDBJ databases">
        <title>Genomic Encyclopedia of Type Strains, Phase IV (KMG-V): Genome sequencing to study the core and pangenomes of soil and plant-associated prokaryotes.</title>
        <authorList>
            <person name="Whitman W."/>
        </authorList>
    </citation>
    <scope>NUCLEOTIDE SEQUENCE [LARGE SCALE GENOMIC DNA]</scope>
    <source>
        <strain evidence="2 3">ANJLi2</strain>
    </source>
</reference>
<gene>
    <name evidence="2" type="ORF">HDF23_001911</name>
</gene>
<dbReference type="RefSeq" id="WP_217696223.1">
    <property type="nucleotide sequence ID" value="NZ_FTMG01000003.1"/>
</dbReference>
<evidence type="ECO:0000313" key="3">
    <source>
        <dbReference type="Proteomes" id="UP000541583"/>
    </source>
</evidence>
<evidence type="ECO:0000313" key="2">
    <source>
        <dbReference type="EMBL" id="MBB6109168.1"/>
    </source>
</evidence>
<feature type="chain" id="PRO_5046107586" evidence="1">
    <location>
        <begin position="34"/>
        <end position="358"/>
    </location>
</feature>
<dbReference type="PANTHER" id="PTHR47197:SF3">
    <property type="entry name" value="DIHYDRO-HEME D1 DEHYDROGENASE"/>
    <property type="match status" value="1"/>
</dbReference>
<dbReference type="InterPro" id="IPR051200">
    <property type="entry name" value="Host-pathogen_enzymatic-act"/>
</dbReference>
<dbReference type="SUPFAM" id="SSF50974">
    <property type="entry name" value="Nitrous oxide reductase, N-terminal domain"/>
    <property type="match status" value="1"/>
</dbReference>
<comment type="caution">
    <text evidence="2">The sequence shown here is derived from an EMBL/GenBank/DDBJ whole genome shotgun (WGS) entry which is preliminary data.</text>
</comment>